<dbReference type="AlphaFoldDB" id="A0A1J4KD01"/>
<dbReference type="Gene3D" id="3.30.710.10">
    <property type="entry name" value="Potassium Channel Kv1.1, Chain A"/>
    <property type="match status" value="1"/>
</dbReference>
<dbReference type="SUPFAM" id="SSF49785">
    <property type="entry name" value="Galactose-binding domain-like"/>
    <property type="match status" value="1"/>
</dbReference>
<dbReference type="VEuPathDB" id="TrichDB:TRFO_24587"/>
<name>A0A1J4KD01_9EUKA</name>
<dbReference type="RefSeq" id="XP_068360453.1">
    <property type="nucleotide sequence ID" value="XM_068503833.1"/>
</dbReference>
<dbReference type="PANTHER" id="PTHR24410:SF23">
    <property type="entry name" value="BTB DOMAIN-CONTAINING PROTEIN-RELATED"/>
    <property type="match status" value="1"/>
</dbReference>
<dbReference type="Proteomes" id="UP000179807">
    <property type="component" value="Unassembled WGS sequence"/>
</dbReference>
<proteinExistence type="predicted"/>
<dbReference type="PANTHER" id="PTHR24410">
    <property type="entry name" value="HL07962P-RELATED"/>
    <property type="match status" value="1"/>
</dbReference>
<dbReference type="GeneID" id="94838537"/>
<keyword evidence="2" id="KW-1185">Reference proteome</keyword>
<sequence>MHEFSLTQEMFEITQTLPIPHDFTFLVGKESYPFYKIYACILSPAVLHSLRGDATIEEYTILFEDEKHVFQKILDIFSGKNFNIINENAFDVYQIAVQLQNEQLMKECTSYIETTFHPSNILERTVSAIKFNVPLSPYISFIAENMEYLSMKEEILDIPIDILCEVLSSPKLSIPNQAWLVQWIESLIERYGKKYHQLLDSIKFNELEPNEICDILESVNNSNMTSEMCLKLKSLFIELLKSKNGNLALKFFTSDYEPNRIDSALKGIVYNLTQKFGGNVCDRGIMRVLVPTNLELARDLLNYDNRLNSHWKNDSFSDQNWIIFDFKSYLIQLKAYTIRGCYCKSYSCRPKSWEINGSNDMKDWKVIHKVTNFTHLNVPYGMHTFDVGELPEPYRYIRYKQLENNETVLNHIVHLSAMEFFGNLFKSI</sequence>
<dbReference type="Gene3D" id="1.25.40.420">
    <property type="match status" value="1"/>
</dbReference>
<dbReference type="CDD" id="cd14733">
    <property type="entry name" value="BACK"/>
    <property type="match status" value="1"/>
</dbReference>
<dbReference type="OrthoDB" id="19132at2759"/>
<evidence type="ECO:0000313" key="1">
    <source>
        <dbReference type="EMBL" id="OHT07317.1"/>
    </source>
</evidence>
<gene>
    <name evidence="1" type="ORF">TRFO_24587</name>
</gene>
<evidence type="ECO:0000313" key="2">
    <source>
        <dbReference type="Proteomes" id="UP000179807"/>
    </source>
</evidence>
<accession>A0A1J4KD01</accession>
<dbReference type="Gene3D" id="2.60.120.260">
    <property type="entry name" value="Galactose-binding domain-like"/>
    <property type="match status" value="1"/>
</dbReference>
<dbReference type="EMBL" id="MLAK01000701">
    <property type="protein sequence ID" value="OHT07317.1"/>
    <property type="molecule type" value="Genomic_DNA"/>
</dbReference>
<protein>
    <submittedName>
        <fullName evidence="1">Uncharacterized protein</fullName>
    </submittedName>
</protein>
<organism evidence="1 2">
    <name type="scientific">Tritrichomonas foetus</name>
    <dbReference type="NCBI Taxonomy" id="1144522"/>
    <lineage>
        <taxon>Eukaryota</taxon>
        <taxon>Metamonada</taxon>
        <taxon>Parabasalia</taxon>
        <taxon>Tritrichomonadida</taxon>
        <taxon>Tritrichomonadidae</taxon>
        <taxon>Tritrichomonas</taxon>
    </lineage>
</organism>
<dbReference type="InterPro" id="IPR051481">
    <property type="entry name" value="BTB-POZ/Galectin-3-binding"/>
</dbReference>
<dbReference type="InterPro" id="IPR011333">
    <property type="entry name" value="SKP1/BTB/POZ_sf"/>
</dbReference>
<comment type="caution">
    <text evidence="1">The sequence shown here is derived from an EMBL/GenBank/DDBJ whole genome shotgun (WGS) entry which is preliminary data.</text>
</comment>
<reference evidence="1" key="1">
    <citation type="submission" date="2016-10" db="EMBL/GenBank/DDBJ databases">
        <authorList>
            <person name="Benchimol M."/>
            <person name="Almeida L.G."/>
            <person name="Vasconcelos A.T."/>
            <person name="Perreira-Neves A."/>
            <person name="Rosa I.A."/>
            <person name="Tasca T."/>
            <person name="Bogo M.R."/>
            <person name="de Souza W."/>
        </authorList>
    </citation>
    <scope>NUCLEOTIDE SEQUENCE [LARGE SCALE GENOMIC DNA]</scope>
    <source>
        <strain evidence="1">K</strain>
    </source>
</reference>
<dbReference type="InterPro" id="IPR008979">
    <property type="entry name" value="Galactose-bd-like_sf"/>
</dbReference>